<protein>
    <recommendedName>
        <fullName evidence="2">DUF8027 domain-containing protein</fullName>
    </recommendedName>
</protein>
<feature type="compositionally biased region" description="Basic and acidic residues" evidence="1">
    <location>
        <begin position="15"/>
        <end position="30"/>
    </location>
</feature>
<evidence type="ECO:0000313" key="3">
    <source>
        <dbReference type="EMBL" id="EMA53186.1"/>
    </source>
</evidence>
<dbReference type="Proteomes" id="UP000011625">
    <property type="component" value="Unassembled WGS sequence"/>
</dbReference>
<feature type="compositionally biased region" description="Acidic residues" evidence="1">
    <location>
        <begin position="31"/>
        <end position="40"/>
    </location>
</feature>
<sequence>MPVPGYDPDDLDSELEGKLTDEEIRDRLSDDEYERYEEGESLVGLLDEDELDDLLDDA</sequence>
<evidence type="ECO:0000259" key="2">
    <source>
        <dbReference type="Pfam" id="PF26070"/>
    </source>
</evidence>
<evidence type="ECO:0000256" key="1">
    <source>
        <dbReference type="SAM" id="MobiDB-lite"/>
    </source>
</evidence>
<dbReference type="Pfam" id="PF26070">
    <property type="entry name" value="DUF8027"/>
    <property type="match status" value="1"/>
</dbReference>
<dbReference type="AlphaFoldDB" id="M0N5N6"/>
<keyword evidence="4" id="KW-1185">Reference proteome</keyword>
<feature type="region of interest" description="Disordered" evidence="1">
    <location>
        <begin position="1"/>
        <end position="40"/>
    </location>
</feature>
<comment type="caution">
    <text evidence="3">The sequence shown here is derived from an EMBL/GenBank/DDBJ whole genome shotgun (WGS) entry which is preliminary data.</text>
</comment>
<dbReference type="PATRIC" id="fig|1227456.3.peg.1550"/>
<proteinExistence type="predicted"/>
<dbReference type="InterPro" id="IPR058340">
    <property type="entry name" value="DUF8027"/>
</dbReference>
<dbReference type="OrthoDB" id="304367at2157"/>
<dbReference type="RefSeq" id="WP_005042178.1">
    <property type="nucleotide sequence ID" value="NZ_AOME01000051.1"/>
</dbReference>
<dbReference type="STRING" id="1227456.C450_07727"/>
<gene>
    <name evidence="3" type="ORF">C450_07727</name>
</gene>
<accession>M0N5N6</accession>
<reference evidence="3 4" key="1">
    <citation type="journal article" date="2014" name="PLoS Genet.">
        <title>Phylogenetically driven sequencing of extremely halophilic archaea reveals strategies for static and dynamic osmo-response.</title>
        <authorList>
            <person name="Becker E.A."/>
            <person name="Seitzer P.M."/>
            <person name="Tritt A."/>
            <person name="Larsen D."/>
            <person name="Krusor M."/>
            <person name="Yao A.I."/>
            <person name="Wu D."/>
            <person name="Madern D."/>
            <person name="Eisen J.A."/>
            <person name="Darling A.E."/>
            <person name="Facciotti M.T."/>
        </authorList>
    </citation>
    <scope>NUCLEOTIDE SEQUENCE [LARGE SCALE GENOMIC DNA]</scope>
    <source>
        <strain evidence="3 4">DSM 8989</strain>
    </source>
</reference>
<organism evidence="3 4">
    <name type="scientific">Halococcus salifodinae DSM 8989</name>
    <dbReference type="NCBI Taxonomy" id="1227456"/>
    <lineage>
        <taxon>Archaea</taxon>
        <taxon>Methanobacteriati</taxon>
        <taxon>Methanobacteriota</taxon>
        <taxon>Stenosarchaea group</taxon>
        <taxon>Halobacteria</taxon>
        <taxon>Halobacteriales</taxon>
        <taxon>Halococcaceae</taxon>
        <taxon>Halococcus</taxon>
    </lineage>
</organism>
<evidence type="ECO:0000313" key="4">
    <source>
        <dbReference type="Proteomes" id="UP000011625"/>
    </source>
</evidence>
<name>M0N5N6_9EURY</name>
<dbReference type="EMBL" id="AOME01000051">
    <property type="protein sequence ID" value="EMA53186.1"/>
    <property type="molecule type" value="Genomic_DNA"/>
</dbReference>
<feature type="domain" description="DUF8027" evidence="2">
    <location>
        <begin position="1"/>
        <end position="57"/>
    </location>
</feature>